<evidence type="ECO:0000256" key="6">
    <source>
        <dbReference type="RuleBase" id="RU000461"/>
    </source>
</evidence>
<dbReference type="Proteomes" id="UP000813463">
    <property type="component" value="Chromosome 1"/>
</dbReference>
<dbReference type="Gene3D" id="1.10.630.10">
    <property type="entry name" value="Cytochrome P450"/>
    <property type="match status" value="2"/>
</dbReference>
<keyword evidence="6" id="KW-0349">Heme</keyword>
<reference evidence="7" key="1">
    <citation type="journal article" date="2021" name="Nat. Commun.">
        <title>Genomic analyses provide insights into spinach domestication and the genetic basis of agronomic traits.</title>
        <authorList>
            <person name="Cai X."/>
            <person name="Sun X."/>
            <person name="Xu C."/>
            <person name="Sun H."/>
            <person name="Wang X."/>
            <person name="Ge C."/>
            <person name="Zhang Z."/>
            <person name="Wang Q."/>
            <person name="Fei Z."/>
            <person name="Jiao C."/>
            <person name="Wang Q."/>
        </authorList>
    </citation>
    <scope>NUCLEOTIDE SEQUENCE [LARGE SCALE GENOMIC DNA]</scope>
    <source>
        <strain evidence="7">cv. Varoflay</strain>
    </source>
</reference>
<dbReference type="PROSITE" id="PS00086">
    <property type="entry name" value="CYTOCHROME_P450"/>
    <property type="match status" value="1"/>
</dbReference>
<accession>A0ABM3QL82</accession>
<protein>
    <submittedName>
        <fullName evidence="8">LOW QUALITY PROTEIN: noroxomaritidine synthase 2-like</fullName>
    </submittedName>
</protein>
<gene>
    <name evidence="8" type="primary">LOC110802360</name>
</gene>
<keyword evidence="5 6" id="KW-0408">Iron</keyword>
<proteinExistence type="inferred from homology"/>
<evidence type="ECO:0000256" key="1">
    <source>
        <dbReference type="ARBA" id="ARBA00001971"/>
    </source>
</evidence>
<dbReference type="RefSeq" id="XP_056684119.1">
    <property type="nucleotide sequence ID" value="XM_056828141.1"/>
</dbReference>
<dbReference type="SUPFAM" id="SSF48264">
    <property type="entry name" value="Cytochrome P450"/>
    <property type="match status" value="2"/>
</dbReference>
<dbReference type="Pfam" id="PF00067">
    <property type="entry name" value="p450"/>
    <property type="match status" value="1"/>
</dbReference>
<evidence type="ECO:0000256" key="5">
    <source>
        <dbReference type="ARBA" id="ARBA00023004"/>
    </source>
</evidence>
<reference evidence="8" key="2">
    <citation type="submission" date="2025-08" db="UniProtKB">
        <authorList>
            <consortium name="RefSeq"/>
        </authorList>
    </citation>
    <scope>IDENTIFICATION</scope>
    <source>
        <tissue evidence="8">Leaf</tissue>
    </source>
</reference>
<keyword evidence="7" id="KW-1185">Reference proteome</keyword>
<keyword evidence="3 6" id="KW-0479">Metal-binding</keyword>
<evidence type="ECO:0000313" key="7">
    <source>
        <dbReference type="Proteomes" id="UP000813463"/>
    </source>
</evidence>
<keyword evidence="4 6" id="KW-0560">Oxidoreductase</keyword>
<organism evidence="7 8">
    <name type="scientific">Spinacia oleracea</name>
    <name type="common">Spinach</name>
    <dbReference type="NCBI Taxonomy" id="3562"/>
    <lineage>
        <taxon>Eukaryota</taxon>
        <taxon>Viridiplantae</taxon>
        <taxon>Streptophyta</taxon>
        <taxon>Embryophyta</taxon>
        <taxon>Tracheophyta</taxon>
        <taxon>Spermatophyta</taxon>
        <taxon>Magnoliopsida</taxon>
        <taxon>eudicotyledons</taxon>
        <taxon>Gunneridae</taxon>
        <taxon>Pentapetalae</taxon>
        <taxon>Caryophyllales</taxon>
        <taxon>Chenopodiaceae</taxon>
        <taxon>Chenopodioideae</taxon>
        <taxon>Anserineae</taxon>
        <taxon>Spinacia</taxon>
    </lineage>
</organism>
<keyword evidence="6" id="KW-0503">Monooxygenase</keyword>
<dbReference type="GeneID" id="110802360"/>
<dbReference type="PANTHER" id="PTHR24296">
    <property type="entry name" value="CYTOCHROME P450"/>
    <property type="match status" value="1"/>
</dbReference>
<comment type="cofactor">
    <cofactor evidence="1">
        <name>heme</name>
        <dbReference type="ChEBI" id="CHEBI:30413"/>
    </cofactor>
</comment>
<evidence type="ECO:0000256" key="4">
    <source>
        <dbReference type="ARBA" id="ARBA00023002"/>
    </source>
</evidence>
<evidence type="ECO:0000256" key="3">
    <source>
        <dbReference type="ARBA" id="ARBA00022723"/>
    </source>
</evidence>
<dbReference type="InterPro" id="IPR036396">
    <property type="entry name" value="Cyt_P450_sf"/>
</dbReference>
<dbReference type="InterPro" id="IPR017972">
    <property type="entry name" value="Cyt_P450_CS"/>
</dbReference>
<name>A0ABM3QL82_SPIOL</name>
<sequence length="264" mass="30762">MAYMIIITLIISFVFFCCFFRNKNGLPTNWPLVGMLPALLINTHRINDFIIELMQNSDLNFHLKGPWFTNMNFLFTVDPTNINHVLSKKFENYVKGAKLNEILEPLGEGMFNTDSSLWRYHRNVAQSFFNHPKFHHFLVDVTWKKVKVYFHAALCEALRLYPPIASNLKTPTEPDILPSGHRVNPNIQIVFHAYAMGRMKSIWGDDCNEFKPERWISEQGMIKHEPSYKFSVFSSGPRICMGKQMVFTQMKIIAAIIIQNYHII</sequence>
<evidence type="ECO:0000313" key="8">
    <source>
        <dbReference type="RefSeq" id="XP_056684119.1"/>
    </source>
</evidence>
<evidence type="ECO:0000256" key="2">
    <source>
        <dbReference type="ARBA" id="ARBA00010617"/>
    </source>
</evidence>
<dbReference type="InterPro" id="IPR001128">
    <property type="entry name" value="Cyt_P450"/>
</dbReference>
<comment type="similarity">
    <text evidence="2 6">Belongs to the cytochrome P450 family.</text>
</comment>